<dbReference type="EMBL" id="KZ503457">
    <property type="protein sequence ID" value="PKU63954.1"/>
    <property type="molecule type" value="Genomic_DNA"/>
</dbReference>
<dbReference type="Proteomes" id="UP000233837">
    <property type="component" value="Unassembled WGS sequence"/>
</dbReference>
<dbReference type="AlphaFoldDB" id="A0A2I0VKL5"/>
<reference evidence="6 7" key="1">
    <citation type="journal article" date="2016" name="Sci. Rep.">
        <title>The Dendrobium catenatum Lindl. genome sequence provides insights into polysaccharide synthase, floral development and adaptive evolution.</title>
        <authorList>
            <person name="Zhang G.Q."/>
            <person name="Xu Q."/>
            <person name="Bian C."/>
            <person name="Tsai W.C."/>
            <person name="Yeh C.M."/>
            <person name="Liu K.W."/>
            <person name="Yoshida K."/>
            <person name="Zhang L.S."/>
            <person name="Chang S.B."/>
            <person name="Chen F."/>
            <person name="Shi Y."/>
            <person name="Su Y.Y."/>
            <person name="Zhang Y.Q."/>
            <person name="Chen L.J."/>
            <person name="Yin Y."/>
            <person name="Lin M."/>
            <person name="Huang H."/>
            <person name="Deng H."/>
            <person name="Wang Z.W."/>
            <person name="Zhu S.L."/>
            <person name="Zhao X."/>
            <person name="Deng C."/>
            <person name="Niu S.C."/>
            <person name="Huang J."/>
            <person name="Wang M."/>
            <person name="Liu G.H."/>
            <person name="Yang H.J."/>
            <person name="Xiao X.J."/>
            <person name="Hsiao Y.Y."/>
            <person name="Wu W.L."/>
            <person name="Chen Y.Y."/>
            <person name="Mitsuda N."/>
            <person name="Ohme-Takagi M."/>
            <person name="Luo Y.B."/>
            <person name="Van de Peer Y."/>
            <person name="Liu Z.J."/>
        </authorList>
    </citation>
    <scope>NUCLEOTIDE SEQUENCE [LARGE SCALE GENOMIC DNA]</scope>
    <source>
        <tissue evidence="6">The whole plant</tissue>
    </source>
</reference>
<sequence>MVNFPTSPFFPHWAKGVAEVNHAFGFMFLTVKKVHASDISAQHNCFLLPRDVVENKLIPYLTHQERHKTRLLNIHERRWRVNQQTSYSSDRRNYDGLNVSVYVKGGWRFELLLTHNEESGDTIIQGNALELLLRFDNIKEGDDVVIWVMRHIDQVNYKYMLSFCFVKIDWSLMIAATELRLAIL</sequence>
<dbReference type="PANTHER" id="PTHR34397:SF17">
    <property type="entry name" value="OS08G0290200 PROTEIN"/>
    <property type="match status" value="1"/>
</dbReference>
<name>A0A2I0VKL5_9ASPA</name>
<evidence type="ECO:0000256" key="1">
    <source>
        <dbReference type="ARBA" id="ARBA00004123"/>
    </source>
</evidence>
<gene>
    <name evidence="6" type="ORF">MA16_Dca021583</name>
</gene>
<evidence type="ECO:0000256" key="2">
    <source>
        <dbReference type="ARBA" id="ARBA00023015"/>
    </source>
</evidence>
<comment type="subcellular location">
    <subcellularLocation>
        <location evidence="1">Nucleus</location>
    </subcellularLocation>
</comment>
<organism evidence="6 7">
    <name type="scientific">Dendrobium catenatum</name>
    <dbReference type="NCBI Taxonomy" id="906689"/>
    <lineage>
        <taxon>Eukaryota</taxon>
        <taxon>Viridiplantae</taxon>
        <taxon>Streptophyta</taxon>
        <taxon>Embryophyta</taxon>
        <taxon>Tracheophyta</taxon>
        <taxon>Spermatophyta</taxon>
        <taxon>Magnoliopsida</taxon>
        <taxon>Liliopsida</taxon>
        <taxon>Asparagales</taxon>
        <taxon>Orchidaceae</taxon>
        <taxon>Epidendroideae</taxon>
        <taxon>Malaxideae</taxon>
        <taxon>Dendrobiinae</taxon>
        <taxon>Dendrobium</taxon>
    </lineage>
</organism>
<evidence type="ECO:0000256" key="4">
    <source>
        <dbReference type="ARBA" id="ARBA00023163"/>
    </source>
</evidence>
<keyword evidence="7" id="KW-1185">Reference proteome</keyword>
<keyword evidence="4" id="KW-0804">Transcription</keyword>
<dbReference type="GO" id="GO:0003677">
    <property type="term" value="F:DNA binding"/>
    <property type="evidence" value="ECO:0007669"/>
    <property type="project" value="UniProtKB-KW"/>
</dbReference>
<dbReference type="InterPro" id="IPR015300">
    <property type="entry name" value="DNA-bd_pseudobarrel_sf"/>
</dbReference>
<keyword evidence="2" id="KW-0805">Transcription regulation</keyword>
<protein>
    <recommendedName>
        <fullName evidence="8">B3 domain-containing protein</fullName>
    </recommendedName>
</protein>
<evidence type="ECO:0008006" key="8">
    <source>
        <dbReference type="Google" id="ProtNLM"/>
    </source>
</evidence>
<proteinExistence type="predicted"/>
<dbReference type="Gene3D" id="2.40.330.10">
    <property type="entry name" value="DNA-binding pseudobarrel domain"/>
    <property type="match status" value="1"/>
</dbReference>
<evidence type="ECO:0000256" key="3">
    <source>
        <dbReference type="ARBA" id="ARBA00023125"/>
    </source>
</evidence>
<evidence type="ECO:0000256" key="5">
    <source>
        <dbReference type="ARBA" id="ARBA00023242"/>
    </source>
</evidence>
<keyword evidence="3" id="KW-0238">DNA-binding</keyword>
<evidence type="ECO:0000313" key="7">
    <source>
        <dbReference type="Proteomes" id="UP000233837"/>
    </source>
</evidence>
<accession>A0A2I0VKL5</accession>
<dbReference type="PANTHER" id="PTHR34397">
    <property type="entry name" value="OS05G0237600 PROTEIN"/>
    <property type="match status" value="1"/>
</dbReference>
<reference evidence="6 7" key="2">
    <citation type="journal article" date="2017" name="Nature">
        <title>The Apostasia genome and the evolution of orchids.</title>
        <authorList>
            <person name="Zhang G.Q."/>
            <person name="Liu K.W."/>
            <person name="Li Z."/>
            <person name="Lohaus R."/>
            <person name="Hsiao Y.Y."/>
            <person name="Niu S.C."/>
            <person name="Wang J.Y."/>
            <person name="Lin Y.C."/>
            <person name="Xu Q."/>
            <person name="Chen L.J."/>
            <person name="Yoshida K."/>
            <person name="Fujiwara S."/>
            <person name="Wang Z.W."/>
            <person name="Zhang Y.Q."/>
            <person name="Mitsuda N."/>
            <person name="Wang M."/>
            <person name="Liu G.H."/>
            <person name="Pecoraro L."/>
            <person name="Huang H.X."/>
            <person name="Xiao X.J."/>
            <person name="Lin M."/>
            <person name="Wu X.Y."/>
            <person name="Wu W.L."/>
            <person name="Chen Y.Y."/>
            <person name="Chang S.B."/>
            <person name="Sakamoto S."/>
            <person name="Ohme-Takagi M."/>
            <person name="Yagi M."/>
            <person name="Zeng S.J."/>
            <person name="Shen C.Y."/>
            <person name="Yeh C.M."/>
            <person name="Luo Y.B."/>
            <person name="Tsai W.C."/>
            <person name="Van de Peer Y."/>
            <person name="Liu Z.J."/>
        </authorList>
    </citation>
    <scope>NUCLEOTIDE SEQUENCE [LARGE SCALE GENOMIC DNA]</scope>
    <source>
        <tissue evidence="6">The whole plant</tissue>
    </source>
</reference>
<dbReference type="GO" id="GO:0005634">
    <property type="term" value="C:nucleus"/>
    <property type="evidence" value="ECO:0007669"/>
    <property type="project" value="UniProtKB-SubCell"/>
</dbReference>
<keyword evidence="5" id="KW-0539">Nucleus</keyword>
<evidence type="ECO:0000313" key="6">
    <source>
        <dbReference type="EMBL" id="PKU63954.1"/>
    </source>
</evidence>